<dbReference type="FunFam" id="1.10.238.200:FF:000003">
    <property type="entry name" value="DCN1-like protein 3"/>
    <property type="match status" value="1"/>
</dbReference>
<evidence type="ECO:0000256" key="2">
    <source>
        <dbReference type="RuleBase" id="RU410713"/>
    </source>
</evidence>
<feature type="domain" description="DCUN1" evidence="3">
    <location>
        <begin position="56"/>
        <end position="246"/>
    </location>
</feature>
<dbReference type="RefSeq" id="XP_020071965.1">
    <property type="nucleotide sequence ID" value="XM_020214589.1"/>
</dbReference>
<dbReference type="GO" id="GO:0097602">
    <property type="term" value="F:cullin family protein binding"/>
    <property type="evidence" value="ECO:0007669"/>
    <property type="project" value="TreeGrafter"/>
</dbReference>
<sequence length="254" mass="29654">MSLDARRKNQLIDQFVDFTQSNSSVAKNFLLLARWDLEVAINEYLAYQQPPNASRKDKKSILAIFDEYKDEEDKIGIDGTLRFIEDLGYEPEDRAVLALAEFLESPSVGVFPRKNFLSKWQSVNATTIEAMKQYVDQLDKRLITDPDYLKKVYKFTFGFLLEDGQKTLPLETAIAYWDLLLAPVYGAKVGIWCDFLNESWKRAISRDTWNMFYVFLQDWDKDPELKLYDEEAAWPSLIDEFVEHVHDDSDKSKD</sequence>
<dbReference type="GO" id="GO:0000151">
    <property type="term" value="C:ubiquitin ligase complex"/>
    <property type="evidence" value="ECO:0007669"/>
    <property type="project" value="TreeGrafter"/>
</dbReference>
<evidence type="ECO:0000313" key="5">
    <source>
        <dbReference type="Proteomes" id="UP000094389"/>
    </source>
</evidence>
<dbReference type="Pfam" id="PF03556">
    <property type="entry name" value="Cullin_binding"/>
    <property type="match status" value="1"/>
</dbReference>
<dbReference type="Gene3D" id="1.10.8.10">
    <property type="entry name" value="DNA helicase RuvA subunit, C-terminal domain"/>
    <property type="match status" value="1"/>
</dbReference>
<evidence type="ECO:0000313" key="4">
    <source>
        <dbReference type="EMBL" id="ODV74926.1"/>
    </source>
</evidence>
<keyword evidence="5" id="KW-1185">Reference proteome</keyword>
<keyword evidence="1" id="KW-0833">Ubl conjugation pathway</keyword>
<dbReference type="InterPro" id="IPR014764">
    <property type="entry name" value="DCN-prot"/>
</dbReference>
<evidence type="ECO:0000256" key="1">
    <source>
        <dbReference type="ARBA" id="ARBA00022786"/>
    </source>
</evidence>
<organism evidence="4 5">
    <name type="scientific">Cyberlindnera jadinii (strain ATCC 18201 / CBS 1600 / BCRC 20928 / JCM 3617 / NBRC 0987 / NRRL Y-1542)</name>
    <name type="common">Torula yeast</name>
    <name type="synonym">Candida utilis</name>
    <dbReference type="NCBI Taxonomy" id="983966"/>
    <lineage>
        <taxon>Eukaryota</taxon>
        <taxon>Fungi</taxon>
        <taxon>Dikarya</taxon>
        <taxon>Ascomycota</taxon>
        <taxon>Saccharomycotina</taxon>
        <taxon>Saccharomycetes</taxon>
        <taxon>Phaffomycetales</taxon>
        <taxon>Phaffomycetaceae</taxon>
        <taxon>Cyberlindnera</taxon>
    </lineage>
</organism>
<comment type="function">
    <text evidence="2">Neddylation of cullins play an essential role in the regulation of SCF-type complexes activity.</text>
</comment>
<dbReference type="SUPFAM" id="SSF46934">
    <property type="entry name" value="UBA-like"/>
    <property type="match status" value="1"/>
</dbReference>
<dbReference type="InterPro" id="IPR042460">
    <property type="entry name" value="DCN1-like_PONY"/>
</dbReference>
<dbReference type="GO" id="GO:0031624">
    <property type="term" value="F:ubiquitin conjugating enzyme binding"/>
    <property type="evidence" value="ECO:0007669"/>
    <property type="project" value="TreeGrafter"/>
</dbReference>
<dbReference type="GO" id="GO:0005886">
    <property type="term" value="C:plasma membrane"/>
    <property type="evidence" value="ECO:0007669"/>
    <property type="project" value="UniProtKB-ARBA"/>
</dbReference>
<dbReference type="PANTHER" id="PTHR12281">
    <property type="entry name" value="RP42 RELATED"/>
    <property type="match status" value="1"/>
</dbReference>
<dbReference type="OrthoDB" id="27198at2759"/>
<dbReference type="InterPro" id="IPR005176">
    <property type="entry name" value="PONY_dom"/>
</dbReference>
<dbReference type="GO" id="GO:0032182">
    <property type="term" value="F:ubiquitin-like protein binding"/>
    <property type="evidence" value="ECO:0007669"/>
    <property type="project" value="TreeGrafter"/>
</dbReference>
<dbReference type="STRING" id="983966.A0A1E4S5X5"/>
<dbReference type="PANTHER" id="PTHR12281:SF31">
    <property type="entry name" value="DCN1-LIKE PROTEIN 3"/>
    <property type="match status" value="1"/>
</dbReference>
<dbReference type="Gene3D" id="1.10.238.200">
    <property type="entry name" value="Cullin, PONY binding domain"/>
    <property type="match status" value="1"/>
</dbReference>
<dbReference type="PROSITE" id="PS51229">
    <property type="entry name" value="DCUN1"/>
    <property type="match status" value="1"/>
</dbReference>
<dbReference type="InterPro" id="IPR009060">
    <property type="entry name" value="UBA-like_sf"/>
</dbReference>
<name>A0A1E4S5X5_CYBJN</name>
<dbReference type="GeneID" id="30988985"/>
<reference evidence="4 5" key="1">
    <citation type="journal article" date="2016" name="Proc. Natl. Acad. Sci. U.S.A.">
        <title>Comparative genomics of biotechnologically important yeasts.</title>
        <authorList>
            <person name="Riley R."/>
            <person name="Haridas S."/>
            <person name="Wolfe K.H."/>
            <person name="Lopes M.R."/>
            <person name="Hittinger C.T."/>
            <person name="Goeker M."/>
            <person name="Salamov A.A."/>
            <person name="Wisecaver J.H."/>
            <person name="Long T.M."/>
            <person name="Calvey C.H."/>
            <person name="Aerts A.L."/>
            <person name="Barry K.W."/>
            <person name="Choi C."/>
            <person name="Clum A."/>
            <person name="Coughlan A.Y."/>
            <person name="Deshpande S."/>
            <person name="Douglass A.P."/>
            <person name="Hanson S.J."/>
            <person name="Klenk H.-P."/>
            <person name="LaButti K.M."/>
            <person name="Lapidus A."/>
            <person name="Lindquist E.A."/>
            <person name="Lipzen A.M."/>
            <person name="Meier-Kolthoff J.P."/>
            <person name="Ohm R.A."/>
            <person name="Otillar R.P."/>
            <person name="Pangilinan J.L."/>
            <person name="Peng Y."/>
            <person name="Rokas A."/>
            <person name="Rosa C.A."/>
            <person name="Scheuner C."/>
            <person name="Sibirny A.A."/>
            <person name="Slot J.C."/>
            <person name="Stielow J.B."/>
            <person name="Sun H."/>
            <person name="Kurtzman C.P."/>
            <person name="Blackwell M."/>
            <person name="Grigoriev I.V."/>
            <person name="Jeffries T.W."/>
        </authorList>
    </citation>
    <scope>NUCLEOTIDE SEQUENCE [LARGE SCALE GENOMIC DNA]</scope>
    <source>
        <strain evidence="5">ATCC 18201 / CBS 1600 / BCRC 20928 / JCM 3617 / NBRC 0987 / NRRL Y-1542</strain>
    </source>
</reference>
<dbReference type="Pfam" id="PF14555">
    <property type="entry name" value="UBA_4"/>
    <property type="match status" value="1"/>
</dbReference>
<dbReference type="GO" id="GO:0045116">
    <property type="term" value="P:protein neddylation"/>
    <property type="evidence" value="ECO:0007669"/>
    <property type="project" value="TreeGrafter"/>
</dbReference>
<dbReference type="Proteomes" id="UP000094389">
    <property type="component" value="Unassembled WGS sequence"/>
</dbReference>
<proteinExistence type="predicted"/>
<gene>
    <name evidence="4" type="ORF">CYBJADRAFT_166702</name>
</gene>
<dbReference type="OMA" id="LWCKFLQ"/>
<dbReference type="AlphaFoldDB" id="A0A1E4S5X5"/>
<dbReference type="EMBL" id="KV453927">
    <property type="protein sequence ID" value="ODV74926.1"/>
    <property type="molecule type" value="Genomic_DNA"/>
</dbReference>
<accession>A0A1E4S5X5</accession>
<protein>
    <recommendedName>
        <fullName evidence="2">Defective in cullin neddylation protein</fullName>
    </recommendedName>
</protein>
<dbReference type="Gene3D" id="1.10.238.10">
    <property type="entry name" value="EF-hand"/>
    <property type="match status" value="1"/>
</dbReference>
<evidence type="ECO:0000259" key="3">
    <source>
        <dbReference type="PROSITE" id="PS51229"/>
    </source>
</evidence>